<gene>
    <name evidence="1" type="ORF">HJG60_010163</name>
</gene>
<comment type="caution">
    <text evidence="1">The sequence shown here is derived from an EMBL/GenBank/DDBJ whole genome shotgun (WGS) entry which is preliminary data.</text>
</comment>
<dbReference type="AlphaFoldDB" id="A0A834EMM5"/>
<protein>
    <submittedName>
        <fullName evidence="1">Uncharacterized protein</fullName>
    </submittedName>
</protein>
<evidence type="ECO:0000313" key="2">
    <source>
        <dbReference type="Proteomes" id="UP000664940"/>
    </source>
</evidence>
<name>A0A834EMM5_9CHIR</name>
<reference evidence="1 2" key="1">
    <citation type="journal article" date="2020" name="Nature">
        <title>Six reference-quality genomes reveal evolution of bat adaptations.</title>
        <authorList>
            <person name="Jebb D."/>
            <person name="Huang Z."/>
            <person name="Pippel M."/>
            <person name="Hughes G.M."/>
            <person name="Lavrichenko K."/>
            <person name="Devanna P."/>
            <person name="Winkler S."/>
            <person name="Jermiin L.S."/>
            <person name="Skirmuntt E.C."/>
            <person name="Katzourakis A."/>
            <person name="Burkitt-Gray L."/>
            <person name="Ray D.A."/>
            <person name="Sullivan K.A.M."/>
            <person name="Roscito J.G."/>
            <person name="Kirilenko B.M."/>
            <person name="Davalos L.M."/>
            <person name="Corthals A.P."/>
            <person name="Power M.L."/>
            <person name="Jones G."/>
            <person name="Ransome R.D."/>
            <person name="Dechmann D.K.N."/>
            <person name="Locatelli A.G."/>
            <person name="Puechmaille S.J."/>
            <person name="Fedrigo O."/>
            <person name="Jarvis E.D."/>
            <person name="Hiller M."/>
            <person name="Vernes S.C."/>
            <person name="Myers E.W."/>
            <person name="Teeling E.C."/>
        </authorList>
    </citation>
    <scope>NUCLEOTIDE SEQUENCE [LARGE SCALE GENOMIC DNA]</scope>
    <source>
        <strain evidence="1">Bat1K_MPI-CBG_1</strain>
    </source>
</reference>
<sequence length="122" mass="13703">MSGGLRPQVFPSFRAFSVHSYLLDNPCVSKRCVTLLYIKKLSILSFDHQLIFPSCTPPSPQESCLALSVNQDLLLKRNRRPTKSGLNNEQVYHFSEAEKVNSTFSKVKAPVSFSVILSRSRA</sequence>
<evidence type="ECO:0000313" key="1">
    <source>
        <dbReference type="EMBL" id="KAF6119752.1"/>
    </source>
</evidence>
<organism evidence="1 2">
    <name type="scientific">Phyllostomus discolor</name>
    <name type="common">pale spear-nosed bat</name>
    <dbReference type="NCBI Taxonomy" id="89673"/>
    <lineage>
        <taxon>Eukaryota</taxon>
        <taxon>Metazoa</taxon>
        <taxon>Chordata</taxon>
        <taxon>Craniata</taxon>
        <taxon>Vertebrata</taxon>
        <taxon>Euteleostomi</taxon>
        <taxon>Mammalia</taxon>
        <taxon>Eutheria</taxon>
        <taxon>Laurasiatheria</taxon>
        <taxon>Chiroptera</taxon>
        <taxon>Yangochiroptera</taxon>
        <taxon>Phyllostomidae</taxon>
        <taxon>Phyllostominae</taxon>
        <taxon>Phyllostomus</taxon>
    </lineage>
</organism>
<accession>A0A834EMM5</accession>
<proteinExistence type="predicted"/>
<dbReference type="EMBL" id="JABVXQ010000003">
    <property type="protein sequence ID" value="KAF6119752.1"/>
    <property type="molecule type" value="Genomic_DNA"/>
</dbReference>
<dbReference type="Proteomes" id="UP000664940">
    <property type="component" value="Unassembled WGS sequence"/>
</dbReference>